<feature type="domain" description="STAS" evidence="2">
    <location>
        <begin position="3"/>
        <end position="101"/>
    </location>
</feature>
<feature type="compositionally biased region" description="Polar residues" evidence="1">
    <location>
        <begin position="107"/>
        <end position="122"/>
    </location>
</feature>
<dbReference type="Proteomes" id="UP000663583">
    <property type="component" value="Chromosome"/>
</dbReference>
<dbReference type="CDD" id="cd07043">
    <property type="entry name" value="STAS_anti-anti-sigma_factors"/>
    <property type="match status" value="1"/>
</dbReference>
<dbReference type="GO" id="GO:0043856">
    <property type="term" value="F:anti-sigma factor antagonist activity"/>
    <property type="evidence" value="ECO:0007669"/>
    <property type="project" value="TreeGrafter"/>
</dbReference>
<dbReference type="InterPro" id="IPR002645">
    <property type="entry name" value="STAS_dom"/>
</dbReference>
<dbReference type="EMBL" id="BLKU01000005">
    <property type="protein sequence ID" value="GFG65863.1"/>
    <property type="molecule type" value="Genomic_DNA"/>
</dbReference>
<dbReference type="PROSITE" id="PS50801">
    <property type="entry name" value="STAS"/>
    <property type="match status" value="1"/>
</dbReference>
<organism evidence="4 6">
    <name type="scientific">Mycobacterium kubicae</name>
    <dbReference type="NCBI Taxonomy" id="120959"/>
    <lineage>
        <taxon>Bacteria</taxon>
        <taxon>Bacillati</taxon>
        <taxon>Actinomycetota</taxon>
        <taxon>Actinomycetes</taxon>
        <taxon>Mycobacteriales</taxon>
        <taxon>Mycobacteriaceae</taxon>
        <taxon>Mycobacterium</taxon>
        <taxon>Mycobacterium simiae complex</taxon>
    </lineage>
</organism>
<sequence>MSLSLTITTASRSACVRVAGELDYQNTTTLVAAVSQLITEQPALTQIHLDFSELVFCDSAGLSGLLLVHRQTHQAGIHLHLDHRPPVLDRLLQTTGTYEYLITTVGSDPAASNPNAGNQTRPGETGVR</sequence>
<keyword evidence="5" id="KW-1185">Reference proteome</keyword>
<evidence type="ECO:0000256" key="1">
    <source>
        <dbReference type="SAM" id="MobiDB-lite"/>
    </source>
</evidence>
<reference evidence="3 5" key="1">
    <citation type="journal article" date="2019" name="Emerg. Microbes Infect.">
        <title>Comprehensive subspecies identification of 175 nontuberculous mycobacteria species based on 7547 genomic profiles.</title>
        <authorList>
            <person name="Matsumoto Y."/>
            <person name="Kinjo T."/>
            <person name="Motooka D."/>
            <person name="Nabeya D."/>
            <person name="Jung N."/>
            <person name="Uechi K."/>
            <person name="Horii T."/>
            <person name="Iida T."/>
            <person name="Fujita J."/>
            <person name="Nakamura S."/>
        </authorList>
    </citation>
    <scope>NUCLEOTIDE SEQUENCE [LARGE SCALE GENOMIC DNA]</scope>
    <source>
        <strain evidence="3 5">JCM 13573</strain>
    </source>
</reference>
<reference evidence="3" key="2">
    <citation type="submission" date="2020-02" db="EMBL/GenBank/DDBJ databases">
        <authorList>
            <person name="Matsumoto Y."/>
            <person name="Kinjo T."/>
            <person name="Motooka D."/>
            <person name="Nabeya D."/>
            <person name="Jung N."/>
            <person name="Uechi K."/>
            <person name="Horii T."/>
            <person name="Iida T."/>
            <person name="Fujita J."/>
            <person name="Nakamura S."/>
        </authorList>
    </citation>
    <scope>NUCLEOTIDE SEQUENCE</scope>
    <source>
        <strain evidence="3">JCM 13573</strain>
    </source>
</reference>
<reference evidence="4" key="3">
    <citation type="submission" date="2020-11" db="EMBL/GenBank/DDBJ databases">
        <title>Intraspecies plasmid and genomic variation of Mycobacterium kubicae revealed by the complete genome sequences of two clinical isolates.</title>
        <authorList>
            <person name="Hendrix J.R."/>
            <person name="Epperson L.E."/>
            <person name="Honda J.R."/>
            <person name="Strong M."/>
        </authorList>
    </citation>
    <scope>NUCLEOTIDE SEQUENCE</scope>
    <source>
        <strain evidence="4">JCM 13573</strain>
    </source>
</reference>
<dbReference type="RefSeq" id="WP_068161167.1">
    <property type="nucleotide sequence ID" value="NZ_BLKU01000005.1"/>
</dbReference>
<evidence type="ECO:0000313" key="5">
    <source>
        <dbReference type="Proteomes" id="UP000465306"/>
    </source>
</evidence>
<dbReference type="Gene3D" id="3.30.750.24">
    <property type="entry name" value="STAS domain"/>
    <property type="match status" value="1"/>
</dbReference>
<accession>A0AAX1JBT3</accession>
<dbReference type="Pfam" id="PF13466">
    <property type="entry name" value="STAS_2"/>
    <property type="match status" value="1"/>
</dbReference>
<dbReference type="InterPro" id="IPR058548">
    <property type="entry name" value="MlaB-like_STAS"/>
</dbReference>
<evidence type="ECO:0000313" key="3">
    <source>
        <dbReference type="EMBL" id="GFG65863.1"/>
    </source>
</evidence>
<evidence type="ECO:0000313" key="4">
    <source>
        <dbReference type="EMBL" id="QPI37823.1"/>
    </source>
</evidence>
<evidence type="ECO:0000259" key="2">
    <source>
        <dbReference type="PROSITE" id="PS50801"/>
    </source>
</evidence>
<feature type="region of interest" description="Disordered" evidence="1">
    <location>
        <begin position="107"/>
        <end position="128"/>
    </location>
</feature>
<dbReference type="InterPro" id="IPR036513">
    <property type="entry name" value="STAS_dom_sf"/>
</dbReference>
<dbReference type="AlphaFoldDB" id="A0AAX1JBT3"/>
<dbReference type="Proteomes" id="UP000465306">
    <property type="component" value="Unassembled WGS sequence"/>
</dbReference>
<gene>
    <name evidence="4" type="ORF">I2456_26855</name>
    <name evidence="3" type="ORF">MKUB_33530</name>
</gene>
<name>A0AAX1JBT3_9MYCO</name>
<evidence type="ECO:0000313" key="6">
    <source>
        <dbReference type="Proteomes" id="UP000663583"/>
    </source>
</evidence>
<dbReference type="PANTHER" id="PTHR33495">
    <property type="entry name" value="ANTI-SIGMA FACTOR ANTAGONIST TM_1081-RELATED-RELATED"/>
    <property type="match status" value="1"/>
</dbReference>
<dbReference type="SUPFAM" id="SSF52091">
    <property type="entry name" value="SpoIIaa-like"/>
    <property type="match status" value="1"/>
</dbReference>
<dbReference type="KEGG" id="mku:I2456_26855"/>
<protein>
    <submittedName>
        <fullName evidence="3">Anti-sigma factor antagonist</fullName>
    </submittedName>
    <submittedName>
        <fullName evidence="4">STAS domain-containing protein</fullName>
    </submittedName>
</protein>
<dbReference type="EMBL" id="CP065047">
    <property type="protein sequence ID" value="QPI37823.1"/>
    <property type="molecule type" value="Genomic_DNA"/>
</dbReference>
<dbReference type="PANTHER" id="PTHR33495:SF2">
    <property type="entry name" value="ANTI-SIGMA FACTOR ANTAGONIST TM_1081-RELATED"/>
    <property type="match status" value="1"/>
</dbReference>
<proteinExistence type="predicted"/>